<dbReference type="NCBIfam" id="TIGR02227">
    <property type="entry name" value="sigpep_I_bact"/>
    <property type="match status" value="1"/>
</dbReference>
<feature type="transmembrane region" description="Helical" evidence="7">
    <location>
        <begin position="12"/>
        <end position="32"/>
    </location>
</feature>
<dbReference type="GO" id="GO:0004252">
    <property type="term" value="F:serine-type endopeptidase activity"/>
    <property type="evidence" value="ECO:0007669"/>
    <property type="project" value="InterPro"/>
</dbReference>
<dbReference type="PANTHER" id="PTHR43390">
    <property type="entry name" value="SIGNAL PEPTIDASE I"/>
    <property type="match status" value="1"/>
</dbReference>
<dbReference type="Proteomes" id="UP000236497">
    <property type="component" value="Unassembled WGS sequence"/>
</dbReference>
<feature type="active site" evidence="6">
    <location>
        <position position="41"/>
    </location>
</feature>
<protein>
    <recommendedName>
        <fullName evidence="4 7">Signal peptidase I</fullName>
        <ecNumber evidence="4 7">3.4.21.89</ecNumber>
    </recommendedName>
</protein>
<evidence type="ECO:0000256" key="7">
    <source>
        <dbReference type="RuleBase" id="RU362042"/>
    </source>
</evidence>
<dbReference type="PANTHER" id="PTHR43390:SF1">
    <property type="entry name" value="CHLOROPLAST PROCESSING PEPTIDASE"/>
    <property type="match status" value="1"/>
</dbReference>
<keyword evidence="7" id="KW-0472">Membrane</keyword>
<evidence type="ECO:0000256" key="2">
    <source>
        <dbReference type="ARBA" id="ARBA00004401"/>
    </source>
</evidence>
<accession>A0A0H5SI58</accession>
<keyword evidence="7" id="KW-0645">Protease</keyword>
<keyword evidence="10" id="KW-1185">Reference proteome</keyword>
<sequence>MNKRIIIKEIISWVLVIAVAFVMALLINRFVIFKVEVPSGSMENTIMTGDRVFTFRLSYLFSDPKRGDIVVFPFPDNEQVDYIKRIIGLPGDKIEIRNGILYINDEVYEEDYILEPMEEEDFGPVVVPEGCYFMMGDNRNSSMDSRYWINKFVKKEKIKGKAIFKYPKFTWLN</sequence>
<gene>
    <name evidence="9" type="ORF">HHT355_1569</name>
</gene>
<evidence type="ECO:0000313" key="10">
    <source>
        <dbReference type="Proteomes" id="UP000236497"/>
    </source>
</evidence>
<dbReference type="InterPro" id="IPR036286">
    <property type="entry name" value="LexA/Signal_pep-like_sf"/>
</dbReference>
<proteinExistence type="inferred from homology"/>
<dbReference type="SUPFAM" id="SSF51306">
    <property type="entry name" value="LexA/Signal peptidase"/>
    <property type="match status" value="1"/>
</dbReference>
<dbReference type="OrthoDB" id="9802919at2"/>
<dbReference type="InterPro" id="IPR000223">
    <property type="entry name" value="Pept_S26A_signal_pept_1"/>
</dbReference>
<keyword evidence="5 7" id="KW-0378">Hydrolase</keyword>
<dbReference type="EMBL" id="CVTD020000016">
    <property type="protein sequence ID" value="CRZ34770.1"/>
    <property type="molecule type" value="Genomic_DNA"/>
</dbReference>
<feature type="active site" evidence="6">
    <location>
        <position position="84"/>
    </location>
</feature>
<evidence type="ECO:0000313" key="9">
    <source>
        <dbReference type="EMBL" id="CRZ34770.1"/>
    </source>
</evidence>
<dbReference type="RefSeq" id="WP_103202873.1">
    <property type="nucleotide sequence ID" value="NZ_CVTD020000016.1"/>
</dbReference>
<dbReference type="InterPro" id="IPR019758">
    <property type="entry name" value="Pept_S26A_signal_pept_1_CS"/>
</dbReference>
<feature type="domain" description="Peptidase S26" evidence="8">
    <location>
        <begin position="11"/>
        <end position="166"/>
    </location>
</feature>
<organism evidence="9 10">
    <name type="scientific">Herbinix hemicellulosilytica</name>
    <dbReference type="NCBI Taxonomy" id="1564487"/>
    <lineage>
        <taxon>Bacteria</taxon>
        <taxon>Bacillati</taxon>
        <taxon>Bacillota</taxon>
        <taxon>Clostridia</taxon>
        <taxon>Lachnospirales</taxon>
        <taxon>Lachnospiraceae</taxon>
        <taxon>Herbinix</taxon>
    </lineage>
</organism>
<dbReference type="AlphaFoldDB" id="A0A0H5SI58"/>
<comment type="subcellular location">
    <subcellularLocation>
        <location evidence="2">Cell membrane</location>
        <topology evidence="2">Single-pass type II membrane protein</topology>
    </subcellularLocation>
    <subcellularLocation>
        <location evidence="7">Membrane</location>
        <topology evidence="7">Single-pass type II membrane protein</topology>
    </subcellularLocation>
</comment>
<dbReference type="GO" id="GO:0006465">
    <property type="term" value="P:signal peptide processing"/>
    <property type="evidence" value="ECO:0007669"/>
    <property type="project" value="InterPro"/>
</dbReference>
<evidence type="ECO:0000256" key="3">
    <source>
        <dbReference type="ARBA" id="ARBA00009370"/>
    </source>
</evidence>
<dbReference type="PROSITE" id="PS00760">
    <property type="entry name" value="SPASE_I_2"/>
    <property type="match status" value="1"/>
</dbReference>
<dbReference type="Pfam" id="PF10502">
    <property type="entry name" value="Peptidase_S26"/>
    <property type="match status" value="1"/>
</dbReference>
<dbReference type="InterPro" id="IPR019757">
    <property type="entry name" value="Pept_S26A_signal_pept_1_Lys-AS"/>
</dbReference>
<dbReference type="CDD" id="cd06530">
    <property type="entry name" value="S26_SPase_I"/>
    <property type="match status" value="1"/>
</dbReference>
<comment type="catalytic activity">
    <reaction evidence="1 7">
        <text>Cleavage of hydrophobic, N-terminal signal or leader sequences from secreted and periplasmic proteins.</text>
        <dbReference type="EC" id="3.4.21.89"/>
    </reaction>
</comment>
<keyword evidence="7" id="KW-0812">Transmembrane</keyword>
<evidence type="ECO:0000259" key="8">
    <source>
        <dbReference type="Pfam" id="PF10502"/>
    </source>
</evidence>
<evidence type="ECO:0000256" key="6">
    <source>
        <dbReference type="PIRSR" id="PIRSR600223-1"/>
    </source>
</evidence>
<dbReference type="InterPro" id="IPR019533">
    <property type="entry name" value="Peptidase_S26"/>
</dbReference>
<evidence type="ECO:0000256" key="4">
    <source>
        <dbReference type="ARBA" id="ARBA00013208"/>
    </source>
</evidence>
<dbReference type="Gene3D" id="2.10.109.10">
    <property type="entry name" value="Umud Fragment, subunit A"/>
    <property type="match status" value="1"/>
</dbReference>
<dbReference type="GO" id="GO:0009003">
    <property type="term" value="F:signal peptidase activity"/>
    <property type="evidence" value="ECO:0007669"/>
    <property type="project" value="UniProtKB-EC"/>
</dbReference>
<evidence type="ECO:0000256" key="5">
    <source>
        <dbReference type="ARBA" id="ARBA00022801"/>
    </source>
</evidence>
<comment type="similarity">
    <text evidence="3 7">Belongs to the peptidase S26 family.</text>
</comment>
<dbReference type="PROSITE" id="PS00761">
    <property type="entry name" value="SPASE_I_3"/>
    <property type="match status" value="1"/>
</dbReference>
<keyword evidence="7" id="KW-1133">Transmembrane helix</keyword>
<reference evidence="9 10" key="1">
    <citation type="submission" date="2015-06" db="EMBL/GenBank/DDBJ databases">
        <authorList>
            <person name="Wibberg Daniel"/>
        </authorList>
    </citation>
    <scope>NUCLEOTIDE SEQUENCE [LARGE SCALE GENOMIC DNA]</scope>
    <source>
        <strain evidence="9 10">T3/55T</strain>
    </source>
</reference>
<evidence type="ECO:0000256" key="1">
    <source>
        <dbReference type="ARBA" id="ARBA00000677"/>
    </source>
</evidence>
<dbReference type="PRINTS" id="PR00727">
    <property type="entry name" value="LEADERPTASE"/>
</dbReference>
<dbReference type="GO" id="GO:0005886">
    <property type="term" value="C:plasma membrane"/>
    <property type="evidence" value="ECO:0007669"/>
    <property type="project" value="UniProtKB-SubCell"/>
</dbReference>
<dbReference type="EC" id="3.4.21.89" evidence="4 7"/>
<name>A0A0H5SI58_HERHM</name>